<sequence>MTRSLKAAGYLFATVLVAAALAAATSARARTHAQLLTHGVVHQLRIYEIFDHNKQAFHDRFRDHAMRIMARYDFPIVATWESRHDDRTEFVYLLEWPDKETMQRQWAKFMADKEWSDIKKATARQYGDLVGGIQDRTLLLTDYSPHKELLIPQ</sequence>
<gene>
    <name evidence="3" type="ORF">MBSD_1293</name>
    <name evidence="4" type="ORF">MBSD_n0963</name>
</gene>
<dbReference type="SUPFAM" id="SSF54909">
    <property type="entry name" value="Dimeric alpha+beta barrel"/>
    <property type="match status" value="1"/>
</dbReference>
<evidence type="ECO:0000259" key="2">
    <source>
        <dbReference type="Pfam" id="PF07978"/>
    </source>
</evidence>
<dbReference type="InterPro" id="IPR011008">
    <property type="entry name" value="Dimeric_a/b-barrel"/>
</dbReference>
<keyword evidence="5" id="KW-1185">Reference proteome</keyword>
<dbReference type="Gene3D" id="3.30.70.100">
    <property type="match status" value="1"/>
</dbReference>
<reference evidence="3" key="1">
    <citation type="submission" date="2015-03" db="EMBL/GenBank/DDBJ databases">
        <title>Draft genome sequence of Mizugakiibacter sediminis skMP5.</title>
        <authorList>
            <person name="Watanabe T."/>
            <person name="Kojima H."/>
            <person name="Fukui M."/>
        </authorList>
    </citation>
    <scope>NUCLEOTIDE SEQUENCE</scope>
    <source>
        <strain evidence="3">SkMP5</strain>
    </source>
</reference>
<evidence type="ECO:0000313" key="5">
    <source>
        <dbReference type="Proteomes" id="UP000253740"/>
    </source>
</evidence>
<feature type="domain" description="NIPSNAP" evidence="2">
    <location>
        <begin position="43"/>
        <end position="145"/>
    </location>
</feature>
<evidence type="ECO:0000313" key="4">
    <source>
        <dbReference type="EMBL" id="GAP65673.1"/>
    </source>
</evidence>
<evidence type="ECO:0000313" key="3">
    <source>
        <dbReference type="EMBL" id="GAN44758.1"/>
    </source>
</evidence>
<dbReference type="Proteomes" id="UP000253740">
    <property type="component" value="Unassembled WGS sequence"/>
</dbReference>
<proteinExistence type="predicted"/>
<dbReference type="InterPro" id="IPR012577">
    <property type="entry name" value="NIPSNAP"/>
</dbReference>
<dbReference type="EMBL" id="DF970166">
    <property type="protein sequence ID" value="GAP65673.1"/>
    <property type="molecule type" value="Genomic_DNA"/>
</dbReference>
<protein>
    <submittedName>
        <fullName evidence="4">NIPSNAP family containing protein</fullName>
    </submittedName>
</protein>
<dbReference type="AlphaFoldDB" id="A0A0K8QLD1"/>
<evidence type="ECO:0000256" key="1">
    <source>
        <dbReference type="SAM" id="SignalP"/>
    </source>
</evidence>
<dbReference type="Pfam" id="PF07978">
    <property type="entry name" value="NIPSNAP"/>
    <property type="match status" value="1"/>
</dbReference>
<dbReference type="STRING" id="1475481.GCA_000953855_00977"/>
<dbReference type="RefSeq" id="WP_062535645.1">
    <property type="nucleotide sequence ID" value="NZ_DF970166.1"/>
</dbReference>
<dbReference type="EMBL" id="DF952378">
    <property type="protein sequence ID" value="GAN44758.1"/>
    <property type="molecule type" value="Genomic_DNA"/>
</dbReference>
<feature type="chain" id="PRO_5007414582" evidence="1">
    <location>
        <begin position="30"/>
        <end position="153"/>
    </location>
</feature>
<dbReference type="OrthoDB" id="9809695at2"/>
<reference evidence="4" key="2">
    <citation type="submission" date="2015-08" db="EMBL/GenBank/DDBJ databases">
        <title>Complete DNA Sequence of Pseudomonas syringae pv. actinidiae, the Causal Agent of Kiwifruit Canker Disease.</title>
        <authorList>
            <person name="Rikkerink E.H.A."/>
            <person name="Fineran P.C."/>
        </authorList>
    </citation>
    <scope>NUCLEOTIDE SEQUENCE</scope>
    <source>
        <strain evidence="4">SkMP5</strain>
    </source>
</reference>
<dbReference type="HOGENOM" id="CLU_097061_1_0_6"/>
<accession>A0A0K8QLD1</accession>
<organism evidence="4">
    <name type="scientific">Mizugakiibacter sediminis</name>
    <dbReference type="NCBI Taxonomy" id="1475481"/>
    <lineage>
        <taxon>Bacteria</taxon>
        <taxon>Pseudomonadati</taxon>
        <taxon>Pseudomonadota</taxon>
        <taxon>Gammaproteobacteria</taxon>
        <taxon>Lysobacterales</taxon>
        <taxon>Rhodanobacteraceae</taxon>
        <taxon>Mizugakiibacter</taxon>
    </lineage>
</organism>
<keyword evidence="1" id="KW-0732">Signal</keyword>
<name>A0A0K8QLD1_9GAMM</name>
<feature type="signal peptide" evidence="1">
    <location>
        <begin position="1"/>
        <end position="29"/>
    </location>
</feature>